<dbReference type="Pfam" id="PF03009">
    <property type="entry name" value="GDPD"/>
    <property type="match status" value="1"/>
</dbReference>
<accession>A0ABW3U474</accession>
<sequence length="277" mass="30948">MAPSLDMGGGRPFAPEADHRPLVIAHGDESGQGLFPGNTLLYLQQMVALGVGALEMDLNLTADNQLVLMHDPTLERTTDGQGQVREHSLAELRQLNAAYHWRAVDISGEPGPYPYRDNSLPIVTIDEVFEAVPDTPKIIELKNDDPAAAEVLSRAIDNARCQDRVIVSSFHQAVISRFRALSPTVATGATMREALKFFVAQLVGVERLLNPAYQTMQLPMRFHGIPVFTRRFIRAARRHRLHLSVWTVDEELDMQRYIELGLDGIVTNRPDRLLALR</sequence>
<proteinExistence type="predicted"/>
<organism evidence="2 3">
    <name type="scientific">Microbulbifer celer</name>
    <dbReference type="NCBI Taxonomy" id="435905"/>
    <lineage>
        <taxon>Bacteria</taxon>
        <taxon>Pseudomonadati</taxon>
        <taxon>Pseudomonadota</taxon>
        <taxon>Gammaproteobacteria</taxon>
        <taxon>Cellvibrionales</taxon>
        <taxon>Microbulbiferaceae</taxon>
        <taxon>Microbulbifer</taxon>
    </lineage>
</organism>
<protein>
    <submittedName>
        <fullName evidence="2">Glycerophosphodiester phosphodiesterase</fullName>
    </submittedName>
</protein>
<dbReference type="CDD" id="cd08561">
    <property type="entry name" value="GDPD_cytoplasmic_ScUgpQ2_like"/>
    <property type="match status" value="1"/>
</dbReference>
<dbReference type="SUPFAM" id="SSF51695">
    <property type="entry name" value="PLC-like phosphodiesterases"/>
    <property type="match status" value="1"/>
</dbReference>
<comment type="caution">
    <text evidence="2">The sequence shown here is derived from an EMBL/GenBank/DDBJ whole genome shotgun (WGS) entry which is preliminary data.</text>
</comment>
<keyword evidence="3" id="KW-1185">Reference proteome</keyword>
<dbReference type="PROSITE" id="PS51704">
    <property type="entry name" value="GP_PDE"/>
    <property type="match status" value="1"/>
</dbReference>
<evidence type="ECO:0000259" key="1">
    <source>
        <dbReference type="PROSITE" id="PS51704"/>
    </source>
</evidence>
<reference evidence="3" key="1">
    <citation type="journal article" date="2019" name="Int. J. Syst. Evol. Microbiol.">
        <title>The Global Catalogue of Microorganisms (GCM) 10K type strain sequencing project: providing services to taxonomists for standard genome sequencing and annotation.</title>
        <authorList>
            <consortium name="The Broad Institute Genomics Platform"/>
            <consortium name="The Broad Institute Genome Sequencing Center for Infectious Disease"/>
            <person name="Wu L."/>
            <person name="Ma J."/>
        </authorList>
    </citation>
    <scope>NUCLEOTIDE SEQUENCE [LARGE SCALE GENOMIC DNA]</scope>
    <source>
        <strain evidence="3">CCUG 54356</strain>
    </source>
</reference>
<feature type="domain" description="GP-PDE" evidence="1">
    <location>
        <begin position="21"/>
        <end position="277"/>
    </location>
</feature>
<gene>
    <name evidence="2" type="ORF">ACFQ2X_03425</name>
</gene>
<name>A0ABW3U474_9GAMM</name>
<dbReference type="RefSeq" id="WP_230437625.1">
    <property type="nucleotide sequence ID" value="NZ_CP087715.1"/>
</dbReference>
<dbReference type="PANTHER" id="PTHR46211:SF14">
    <property type="entry name" value="GLYCEROPHOSPHODIESTER PHOSPHODIESTERASE"/>
    <property type="match status" value="1"/>
</dbReference>
<evidence type="ECO:0000313" key="3">
    <source>
        <dbReference type="Proteomes" id="UP001597264"/>
    </source>
</evidence>
<dbReference type="InterPro" id="IPR030395">
    <property type="entry name" value="GP_PDE_dom"/>
</dbReference>
<dbReference type="Proteomes" id="UP001597264">
    <property type="component" value="Unassembled WGS sequence"/>
</dbReference>
<dbReference type="Gene3D" id="3.20.20.190">
    <property type="entry name" value="Phosphatidylinositol (PI) phosphodiesterase"/>
    <property type="match status" value="1"/>
</dbReference>
<dbReference type="InterPro" id="IPR017946">
    <property type="entry name" value="PLC-like_Pdiesterase_TIM-brl"/>
</dbReference>
<dbReference type="EMBL" id="JBHTLR010000004">
    <property type="protein sequence ID" value="MFD1215638.1"/>
    <property type="molecule type" value="Genomic_DNA"/>
</dbReference>
<dbReference type="PANTHER" id="PTHR46211">
    <property type="entry name" value="GLYCEROPHOSPHORYL DIESTER PHOSPHODIESTERASE"/>
    <property type="match status" value="1"/>
</dbReference>
<evidence type="ECO:0000313" key="2">
    <source>
        <dbReference type="EMBL" id="MFD1215638.1"/>
    </source>
</evidence>